<evidence type="ECO:0000313" key="4">
    <source>
        <dbReference type="EMBL" id="KYO46483.1"/>
    </source>
</evidence>
<dbReference type="GO" id="GO:0005634">
    <property type="term" value="C:nucleus"/>
    <property type="evidence" value="ECO:0007669"/>
    <property type="project" value="InterPro"/>
</dbReference>
<reference evidence="4 5" key="1">
    <citation type="journal article" date="2012" name="Genome Biol.">
        <title>Sequencing three crocodilian genomes to illuminate the evolution of archosaurs and amniotes.</title>
        <authorList>
            <person name="St John J.A."/>
            <person name="Braun E.L."/>
            <person name="Isberg S.R."/>
            <person name="Miles L.G."/>
            <person name="Chong A.Y."/>
            <person name="Gongora J."/>
            <person name="Dalzell P."/>
            <person name="Moran C."/>
            <person name="Bed'hom B."/>
            <person name="Abzhanov A."/>
            <person name="Burgess S.C."/>
            <person name="Cooksey A.M."/>
            <person name="Castoe T.A."/>
            <person name="Crawford N.G."/>
            <person name="Densmore L.D."/>
            <person name="Drew J.C."/>
            <person name="Edwards S.V."/>
            <person name="Faircloth B.C."/>
            <person name="Fujita M.K."/>
            <person name="Greenwold M.J."/>
            <person name="Hoffmann F.G."/>
            <person name="Howard J.M."/>
            <person name="Iguchi T."/>
            <person name="Janes D.E."/>
            <person name="Khan S.Y."/>
            <person name="Kohno S."/>
            <person name="de Koning A.J."/>
            <person name="Lance S.L."/>
            <person name="McCarthy F.M."/>
            <person name="McCormack J.E."/>
            <person name="Merchant M.E."/>
            <person name="Peterson D.G."/>
            <person name="Pollock D.D."/>
            <person name="Pourmand N."/>
            <person name="Raney B.J."/>
            <person name="Roessler K.A."/>
            <person name="Sanford J.R."/>
            <person name="Sawyer R.H."/>
            <person name="Schmidt C.J."/>
            <person name="Triplett E.W."/>
            <person name="Tuberville T.D."/>
            <person name="Venegas-Anaya M."/>
            <person name="Howard J.T."/>
            <person name="Jarvis E.D."/>
            <person name="Guillette L.J.Jr."/>
            <person name="Glenn T.C."/>
            <person name="Green R.E."/>
            <person name="Ray D.A."/>
        </authorList>
    </citation>
    <scope>NUCLEOTIDE SEQUENCE [LARGE SCALE GENOMIC DNA]</scope>
    <source>
        <strain evidence="4">KSC_2009_1</strain>
    </source>
</reference>
<dbReference type="EMBL" id="AKHW03000499">
    <property type="protein sequence ID" value="KYO46483.1"/>
    <property type="molecule type" value="Genomic_DNA"/>
</dbReference>
<dbReference type="GO" id="GO:0003700">
    <property type="term" value="F:DNA-binding transcription factor activity"/>
    <property type="evidence" value="ECO:0007669"/>
    <property type="project" value="InterPro"/>
</dbReference>
<dbReference type="Proteomes" id="UP000050525">
    <property type="component" value="Unassembled WGS sequence"/>
</dbReference>
<accession>A0A151PBR7</accession>
<dbReference type="InterPro" id="IPR006715">
    <property type="entry name" value="ETS_PEA3_N"/>
</dbReference>
<name>A0A151PBR7_ALLMI</name>
<comment type="caution">
    <text evidence="4">The sequence shown here is derived from an EMBL/GenBank/DDBJ whole genome shotgun (WGS) entry which is preliminary data.</text>
</comment>
<evidence type="ECO:0000259" key="3">
    <source>
        <dbReference type="Pfam" id="PF04621"/>
    </source>
</evidence>
<sequence>MDGRMKGYLDQQVPYTFTHKPLGNGTLTGARRRPMDPGLPPPQDSEDLFQDLSQLQETWLTEALPTSGLV</sequence>
<keyword evidence="1" id="KW-0539">Nucleus</keyword>
<evidence type="ECO:0000256" key="2">
    <source>
        <dbReference type="SAM" id="MobiDB-lite"/>
    </source>
</evidence>
<evidence type="ECO:0000313" key="5">
    <source>
        <dbReference type="Proteomes" id="UP000050525"/>
    </source>
</evidence>
<organism evidence="4 5">
    <name type="scientific">Alligator mississippiensis</name>
    <name type="common">American alligator</name>
    <dbReference type="NCBI Taxonomy" id="8496"/>
    <lineage>
        <taxon>Eukaryota</taxon>
        <taxon>Metazoa</taxon>
        <taxon>Chordata</taxon>
        <taxon>Craniata</taxon>
        <taxon>Vertebrata</taxon>
        <taxon>Euteleostomi</taxon>
        <taxon>Archelosauria</taxon>
        <taxon>Archosauria</taxon>
        <taxon>Crocodylia</taxon>
        <taxon>Alligatoridae</taxon>
        <taxon>Alligatorinae</taxon>
        <taxon>Alligator</taxon>
    </lineage>
</organism>
<protein>
    <recommendedName>
        <fullName evidence="3">PEA3-type ETS-domain transcription factor N-terminal domain-containing protein</fullName>
    </recommendedName>
</protein>
<dbReference type="Pfam" id="PF04621">
    <property type="entry name" value="ETS_PEA3_N"/>
    <property type="match status" value="1"/>
</dbReference>
<feature type="domain" description="PEA3-type ETS-domain transcription factor N-terminal" evidence="3">
    <location>
        <begin position="5"/>
        <end position="63"/>
    </location>
</feature>
<feature type="region of interest" description="Disordered" evidence="2">
    <location>
        <begin position="16"/>
        <end position="46"/>
    </location>
</feature>
<gene>
    <name evidence="4" type="ORF">Y1Q_0018292</name>
</gene>
<dbReference type="AlphaFoldDB" id="A0A151PBR7"/>
<proteinExistence type="predicted"/>
<keyword evidence="5" id="KW-1185">Reference proteome</keyword>
<evidence type="ECO:0000256" key="1">
    <source>
        <dbReference type="ARBA" id="ARBA00023242"/>
    </source>
</evidence>